<organism evidence="2 3">
    <name type="scientific">Pandoraea oxalativorans</name>
    <dbReference type="NCBI Taxonomy" id="573737"/>
    <lineage>
        <taxon>Bacteria</taxon>
        <taxon>Pseudomonadati</taxon>
        <taxon>Pseudomonadota</taxon>
        <taxon>Betaproteobacteria</taxon>
        <taxon>Burkholderiales</taxon>
        <taxon>Burkholderiaceae</taxon>
        <taxon>Pandoraea</taxon>
    </lineage>
</organism>
<dbReference type="AlphaFoldDB" id="A0A0G3IE43"/>
<evidence type="ECO:0000313" key="3">
    <source>
        <dbReference type="Proteomes" id="UP000035050"/>
    </source>
</evidence>
<reference evidence="2" key="1">
    <citation type="submission" date="2016-06" db="EMBL/GenBank/DDBJ databases">
        <title>Pandoraea oxalativorans DSM 23570 Genome Sequencing.</title>
        <authorList>
            <person name="Ee R."/>
            <person name="Lim Y.-L."/>
            <person name="Yong D."/>
            <person name="Yin W.-F."/>
            <person name="Chan K.-G."/>
        </authorList>
    </citation>
    <scope>NUCLEOTIDE SEQUENCE</scope>
    <source>
        <strain evidence="2">DSM 23570</strain>
        <plasmid evidence="2">pPO70-1</plasmid>
    </source>
</reference>
<protein>
    <submittedName>
        <fullName evidence="2">Uncharacterized protein</fullName>
    </submittedName>
</protein>
<proteinExistence type="predicted"/>
<dbReference type="Proteomes" id="UP000035050">
    <property type="component" value="Plasmid pPO70-1"/>
</dbReference>
<keyword evidence="3" id="KW-1185">Reference proteome</keyword>
<geneLocation type="plasmid" evidence="2 3">
    <name>pPO70-1</name>
</geneLocation>
<accession>A0A0G3IE43</accession>
<evidence type="ECO:0000256" key="1">
    <source>
        <dbReference type="SAM" id="Coils"/>
    </source>
</evidence>
<dbReference type="EMBL" id="CP011518">
    <property type="protein sequence ID" value="AKK24823.1"/>
    <property type="molecule type" value="Genomic_DNA"/>
</dbReference>
<evidence type="ECO:0000313" key="2">
    <source>
        <dbReference type="EMBL" id="AKK24823.1"/>
    </source>
</evidence>
<keyword evidence="2" id="KW-0614">Plasmid</keyword>
<feature type="coiled-coil region" evidence="1">
    <location>
        <begin position="328"/>
        <end position="362"/>
    </location>
</feature>
<dbReference type="KEGG" id="pox:MB84_29010"/>
<sequence>MTFIRAGANQFPVFHTILNASVTPKANKDWPESVYTRLAERFLGGAGRPAEPLSISISGEDKHAFIEFTDIPDGDPAARGAVVLDRIANRLEGTLMGNGADNDAARAAARNIAAQLGDEEFETLEQTAVQKALGDRMNGVPVSRTHIALGHHGEVMVHKTTQWASYENDNRQTIRSAQAETPILEARVVIALRLVRGDTKTFALLGKVERFLLETPAADLKARLMQGTESFIDTILNAIARIFRRAGILIEPPSDADNKIWDSTPRGLDDLPAYAPDAVPLPPQNILSLDLRRVQASHSGVKERNAALAFGHHCMAVISAWLPNSGSRKAVEAAAADDEEKKAKLRQESETYAKIINEYRREFAPEIELPMTNVPRFKPMTAKKLLGKMQASLETSTGNCFEMTLAAAAFARSRALVFFSEQGLTDVSIETEMFHALSNNKTNEDRYEKRDGEDHAFCVVKVRVNGHSLKMAIDPWMNVCLPYNDYLDYASAHTAPPYTTHDTKFGINQEYTNLIKTPEFIETARDVVSKKLSAPPPGEIIGKFSK</sequence>
<keyword evidence="1" id="KW-0175">Coiled coil</keyword>
<dbReference type="PATRIC" id="fig|573737.6.peg.5782"/>
<gene>
    <name evidence="2" type="ORF">MB84_29010</name>
</gene>
<name>A0A0G3IE43_9BURK</name>
<dbReference type="RefSeq" id="WP_052654424.1">
    <property type="nucleotide sequence ID" value="NZ_CP011518.2"/>
</dbReference>